<proteinExistence type="predicted"/>
<dbReference type="Proteomes" id="UP000308652">
    <property type="component" value="Unassembled WGS sequence"/>
</dbReference>
<keyword evidence="2" id="KW-1185">Reference proteome</keyword>
<dbReference type="EMBL" id="ML213633">
    <property type="protein sequence ID" value="TFK34348.1"/>
    <property type="molecule type" value="Genomic_DNA"/>
</dbReference>
<accession>A0A5C3LPU8</accession>
<organism evidence="1 2">
    <name type="scientific">Crucibulum laeve</name>
    <dbReference type="NCBI Taxonomy" id="68775"/>
    <lineage>
        <taxon>Eukaryota</taxon>
        <taxon>Fungi</taxon>
        <taxon>Dikarya</taxon>
        <taxon>Basidiomycota</taxon>
        <taxon>Agaricomycotina</taxon>
        <taxon>Agaricomycetes</taxon>
        <taxon>Agaricomycetidae</taxon>
        <taxon>Agaricales</taxon>
        <taxon>Agaricineae</taxon>
        <taxon>Nidulariaceae</taxon>
        <taxon>Crucibulum</taxon>
    </lineage>
</organism>
<evidence type="ECO:0000313" key="2">
    <source>
        <dbReference type="Proteomes" id="UP000308652"/>
    </source>
</evidence>
<reference evidence="1 2" key="1">
    <citation type="journal article" date="2019" name="Nat. Ecol. Evol.">
        <title>Megaphylogeny resolves global patterns of mushroom evolution.</title>
        <authorList>
            <person name="Varga T."/>
            <person name="Krizsan K."/>
            <person name="Foldi C."/>
            <person name="Dima B."/>
            <person name="Sanchez-Garcia M."/>
            <person name="Sanchez-Ramirez S."/>
            <person name="Szollosi G.J."/>
            <person name="Szarkandi J.G."/>
            <person name="Papp V."/>
            <person name="Albert L."/>
            <person name="Andreopoulos W."/>
            <person name="Angelini C."/>
            <person name="Antonin V."/>
            <person name="Barry K.W."/>
            <person name="Bougher N.L."/>
            <person name="Buchanan P."/>
            <person name="Buyck B."/>
            <person name="Bense V."/>
            <person name="Catcheside P."/>
            <person name="Chovatia M."/>
            <person name="Cooper J."/>
            <person name="Damon W."/>
            <person name="Desjardin D."/>
            <person name="Finy P."/>
            <person name="Geml J."/>
            <person name="Haridas S."/>
            <person name="Hughes K."/>
            <person name="Justo A."/>
            <person name="Karasinski D."/>
            <person name="Kautmanova I."/>
            <person name="Kiss B."/>
            <person name="Kocsube S."/>
            <person name="Kotiranta H."/>
            <person name="LaButti K.M."/>
            <person name="Lechner B.E."/>
            <person name="Liimatainen K."/>
            <person name="Lipzen A."/>
            <person name="Lukacs Z."/>
            <person name="Mihaltcheva S."/>
            <person name="Morgado L.N."/>
            <person name="Niskanen T."/>
            <person name="Noordeloos M.E."/>
            <person name="Ohm R.A."/>
            <person name="Ortiz-Santana B."/>
            <person name="Ovrebo C."/>
            <person name="Racz N."/>
            <person name="Riley R."/>
            <person name="Savchenko A."/>
            <person name="Shiryaev A."/>
            <person name="Soop K."/>
            <person name="Spirin V."/>
            <person name="Szebenyi C."/>
            <person name="Tomsovsky M."/>
            <person name="Tulloss R.E."/>
            <person name="Uehling J."/>
            <person name="Grigoriev I.V."/>
            <person name="Vagvolgyi C."/>
            <person name="Papp T."/>
            <person name="Martin F.M."/>
            <person name="Miettinen O."/>
            <person name="Hibbett D.S."/>
            <person name="Nagy L.G."/>
        </authorList>
    </citation>
    <scope>NUCLEOTIDE SEQUENCE [LARGE SCALE GENOMIC DNA]</scope>
    <source>
        <strain evidence="1 2">CBS 166.37</strain>
    </source>
</reference>
<evidence type="ECO:0000313" key="1">
    <source>
        <dbReference type="EMBL" id="TFK34348.1"/>
    </source>
</evidence>
<dbReference type="AlphaFoldDB" id="A0A5C3LPU8"/>
<name>A0A5C3LPU8_9AGAR</name>
<protein>
    <submittedName>
        <fullName evidence="1">Uncharacterized protein</fullName>
    </submittedName>
</protein>
<sequence length="87" mass="9798">MCLLLSSYISSASISSSSYYIPPFQSPNRSNTRTGPVDVARILLVLLFFAPTSSVYRYHGHRPCSVRRGDCIVRRKSSIGCRPWRDS</sequence>
<gene>
    <name evidence="1" type="ORF">BDQ12DRAFT_372892</name>
</gene>